<reference evidence="3" key="1">
    <citation type="submission" date="2022-08" db="EMBL/GenBank/DDBJ databases">
        <title>A Global Phylogenomic Analysis of the Shiitake Genus Lentinula.</title>
        <authorList>
            <consortium name="DOE Joint Genome Institute"/>
            <person name="Sierra-Patev S."/>
            <person name="Min B."/>
            <person name="Naranjo-Ortiz M."/>
            <person name="Looney B."/>
            <person name="Konkel Z."/>
            <person name="Slot J.C."/>
            <person name="Sakamoto Y."/>
            <person name="Steenwyk J.L."/>
            <person name="Rokas A."/>
            <person name="Carro J."/>
            <person name="Camarero S."/>
            <person name="Ferreira P."/>
            <person name="Molpeceres G."/>
            <person name="Ruiz-Duenas F.J."/>
            <person name="Serrano A."/>
            <person name="Henrissat B."/>
            <person name="Drula E."/>
            <person name="Hughes K.W."/>
            <person name="Mata J.L."/>
            <person name="Ishikawa N.K."/>
            <person name="Vargas-Isla R."/>
            <person name="Ushijima S."/>
            <person name="Smith C.A."/>
            <person name="Ahrendt S."/>
            <person name="Andreopoulos W."/>
            <person name="He G."/>
            <person name="Labutti K."/>
            <person name="Lipzen A."/>
            <person name="Ng V."/>
            <person name="Riley R."/>
            <person name="Sandor L."/>
            <person name="Barry K."/>
            <person name="Martinez A.T."/>
            <person name="Xiao Y."/>
            <person name="Gibbons J.G."/>
            <person name="Terashima K."/>
            <person name="Grigoriev I.V."/>
            <person name="Hibbett D.S."/>
        </authorList>
    </citation>
    <scope>NUCLEOTIDE SEQUENCE</scope>
    <source>
        <strain evidence="3">RHP3577 ss4</strain>
    </source>
</reference>
<evidence type="ECO:0000313" key="3">
    <source>
        <dbReference type="EMBL" id="KAJ4498469.1"/>
    </source>
</evidence>
<dbReference type="EMBL" id="JANVFT010000015">
    <property type="protein sequence ID" value="KAJ4498469.1"/>
    <property type="molecule type" value="Genomic_DNA"/>
</dbReference>
<feature type="chain" id="PRO_5046893484" description="Mog1p/PsbP-like protein" evidence="2">
    <location>
        <begin position="23"/>
        <end position="204"/>
    </location>
</feature>
<sequence>MVHCKSLLAALVAVAGSSFALAIPIQGTAGVFSMPENGVPRTNFIPPPASVNPLYRRNVIDVEEAEGIDIDSGEEPYWRFHHDEKLIPVPVEELPEQLLSASPHTGEEEVRLSLDISRSSPSELSRRASNSVGDKELTEAGTLTYPDTNGVYHNIKLVGVQKLKPDGTKALKAYISSISMNNGGVLLESDYSRIYNQLTILLKQ</sequence>
<feature type="compositionally biased region" description="Polar residues" evidence="1">
    <location>
        <begin position="116"/>
        <end position="132"/>
    </location>
</feature>
<keyword evidence="4" id="KW-1185">Reference proteome</keyword>
<organism evidence="3 4">
    <name type="scientific">Lentinula lateritia</name>
    <dbReference type="NCBI Taxonomy" id="40482"/>
    <lineage>
        <taxon>Eukaryota</taxon>
        <taxon>Fungi</taxon>
        <taxon>Dikarya</taxon>
        <taxon>Basidiomycota</taxon>
        <taxon>Agaricomycotina</taxon>
        <taxon>Agaricomycetes</taxon>
        <taxon>Agaricomycetidae</taxon>
        <taxon>Agaricales</taxon>
        <taxon>Marasmiineae</taxon>
        <taxon>Omphalotaceae</taxon>
        <taxon>Lentinula</taxon>
    </lineage>
</organism>
<evidence type="ECO:0000256" key="1">
    <source>
        <dbReference type="SAM" id="MobiDB-lite"/>
    </source>
</evidence>
<evidence type="ECO:0000256" key="2">
    <source>
        <dbReference type="SAM" id="SignalP"/>
    </source>
</evidence>
<protein>
    <recommendedName>
        <fullName evidence="5">Mog1p/PsbP-like protein</fullName>
    </recommendedName>
</protein>
<name>A0ABQ8VQ04_9AGAR</name>
<evidence type="ECO:0000313" key="4">
    <source>
        <dbReference type="Proteomes" id="UP001150217"/>
    </source>
</evidence>
<dbReference type="Proteomes" id="UP001150217">
    <property type="component" value="Unassembled WGS sequence"/>
</dbReference>
<comment type="caution">
    <text evidence="3">The sequence shown here is derived from an EMBL/GenBank/DDBJ whole genome shotgun (WGS) entry which is preliminary data.</text>
</comment>
<evidence type="ECO:0008006" key="5">
    <source>
        <dbReference type="Google" id="ProtNLM"/>
    </source>
</evidence>
<gene>
    <name evidence="3" type="ORF">C8R41DRAFT_864665</name>
</gene>
<keyword evidence="2" id="KW-0732">Signal</keyword>
<feature type="signal peptide" evidence="2">
    <location>
        <begin position="1"/>
        <end position="22"/>
    </location>
</feature>
<feature type="region of interest" description="Disordered" evidence="1">
    <location>
        <begin position="102"/>
        <end position="135"/>
    </location>
</feature>
<accession>A0ABQ8VQ04</accession>
<proteinExistence type="predicted"/>